<dbReference type="RefSeq" id="WP_369207255.1">
    <property type="nucleotide sequence ID" value="NZ_JBFNXQ010000040.1"/>
</dbReference>
<dbReference type="PANTHER" id="PTHR43316:SF8">
    <property type="entry name" value="HAD FAMILY HYDROLASE"/>
    <property type="match status" value="1"/>
</dbReference>
<dbReference type="SFLD" id="SFLDG01129">
    <property type="entry name" value="C1.5:_HAD__Beta-PGM__Phosphata"/>
    <property type="match status" value="1"/>
</dbReference>
<dbReference type="Pfam" id="PF00702">
    <property type="entry name" value="Hydrolase"/>
    <property type="match status" value="1"/>
</dbReference>
<dbReference type="InterPro" id="IPR036412">
    <property type="entry name" value="HAD-like_sf"/>
</dbReference>
<evidence type="ECO:0000313" key="3">
    <source>
        <dbReference type="Proteomes" id="UP001560045"/>
    </source>
</evidence>
<dbReference type="InterPro" id="IPR051540">
    <property type="entry name" value="S-2-haloacid_dehalogenase"/>
</dbReference>
<protein>
    <submittedName>
        <fullName evidence="2">HAD family hydrolase</fullName>
        <ecNumber evidence="2">3.1.3.-</ecNumber>
    </submittedName>
</protein>
<keyword evidence="1 2" id="KW-0378">Hydrolase</keyword>
<dbReference type="SFLD" id="SFLDS00003">
    <property type="entry name" value="Haloacid_Dehalogenase"/>
    <property type="match status" value="1"/>
</dbReference>
<gene>
    <name evidence="2" type="ORF">ABQ292_13775</name>
</gene>
<accession>A0ABV3XFS3</accession>
<organism evidence="2 3">
    <name type="scientific">Geodermatophilus maliterrae</name>
    <dbReference type="NCBI Taxonomy" id="3162531"/>
    <lineage>
        <taxon>Bacteria</taxon>
        <taxon>Bacillati</taxon>
        <taxon>Actinomycetota</taxon>
        <taxon>Actinomycetes</taxon>
        <taxon>Geodermatophilales</taxon>
        <taxon>Geodermatophilaceae</taxon>
        <taxon>Geodermatophilus</taxon>
    </lineage>
</organism>
<dbReference type="SUPFAM" id="SSF56784">
    <property type="entry name" value="HAD-like"/>
    <property type="match status" value="1"/>
</dbReference>
<evidence type="ECO:0000256" key="1">
    <source>
        <dbReference type="ARBA" id="ARBA00022801"/>
    </source>
</evidence>
<reference evidence="2 3" key="1">
    <citation type="submission" date="2024-06" db="EMBL/GenBank/DDBJ databases">
        <title>Draft genome sequence of Geodermatophilus badlandi, a novel member of the Geodermatophilaceae isolated from badland sedimentary rocks in the Red desert, Wyoming, USA.</title>
        <authorList>
            <person name="Ben Tekaya S."/>
            <person name="Nouioui I."/>
            <person name="Flores G.M."/>
            <person name="Shaal M.N."/>
            <person name="Bredoire F."/>
            <person name="Basile F."/>
            <person name="Van Diepen L."/>
            <person name="Ward N.L."/>
        </authorList>
    </citation>
    <scope>NUCLEOTIDE SEQUENCE [LARGE SCALE GENOMIC DNA]</scope>
    <source>
        <strain evidence="2 3">WL48A</strain>
    </source>
</reference>
<sequence>MSAGPVPPWEGPPPLGVVVDLDDTLYPQASYLAGAAEAVGAAAAAAGLDGARVHAALLRELAAGSDTGGTIDRALLAAGVPAGEVRVRVPALVTAFTAHAPDVLAPYPGVVEALTALAGATAVGCLTDGDPAIQAAKVAATGLGPLFRSVLVTDTLGGRAARKPAPGGLLELAGRLGVPADRLLVIGDRPGKDVAVAAAVGARAIRVRQGEYAAAPDRPAAWAVTHSFPAAADLALAVLRGAGAPLTVAGWSPPGG</sequence>
<dbReference type="EMBL" id="JBFNXQ010000040">
    <property type="protein sequence ID" value="MEX5719429.1"/>
    <property type="molecule type" value="Genomic_DNA"/>
</dbReference>
<dbReference type="Proteomes" id="UP001560045">
    <property type="component" value="Unassembled WGS sequence"/>
</dbReference>
<dbReference type="EC" id="3.1.3.-" evidence="2"/>
<dbReference type="Gene3D" id="3.40.50.1000">
    <property type="entry name" value="HAD superfamily/HAD-like"/>
    <property type="match status" value="1"/>
</dbReference>
<comment type="caution">
    <text evidence="2">The sequence shown here is derived from an EMBL/GenBank/DDBJ whole genome shotgun (WGS) entry which is preliminary data.</text>
</comment>
<proteinExistence type="predicted"/>
<dbReference type="GO" id="GO:0016787">
    <property type="term" value="F:hydrolase activity"/>
    <property type="evidence" value="ECO:0007669"/>
    <property type="project" value="UniProtKB-KW"/>
</dbReference>
<dbReference type="InterPro" id="IPR023214">
    <property type="entry name" value="HAD_sf"/>
</dbReference>
<name>A0ABV3XFS3_9ACTN</name>
<dbReference type="PANTHER" id="PTHR43316">
    <property type="entry name" value="HYDROLASE, HALOACID DELAHOGENASE-RELATED"/>
    <property type="match status" value="1"/>
</dbReference>
<keyword evidence="3" id="KW-1185">Reference proteome</keyword>
<evidence type="ECO:0000313" key="2">
    <source>
        <dbReference type="EMBL" id="MEX5719429.1"/>
    </source>
</evidence>